<dbReference type="Pfam" id="PF02683">
    <property type="entry name" value="DsbD_TM"/>
    <property type="match status" value="1"/>
</dbReference>
<feature type="transmembrane region" description="Helical" evidence="6">
    <location>
        <begin position="12"/>
        <end position="40"/>
    </location>
</feature>
<dbReference type="InterPro" id="IPR051790">
    <property type="entry name" value="Cytochrome_c-biogenesis_DsbD"/>
</dbReference>
<name>A0A1H8IXB9_9BACI</name>
<comment type="similarity">
    <text evidence="2">Belongs to the DsbD family.</text>
</comment>
<dbReference type="STRING" id="872970.SAMN04488134_101743"/>
<evidence type="ECO:0000313" key="8">
    <source>
        <dbReference type="EMBL" id="SEN72577.1"/>
    </source>
</evidence>
<comment type="subcellular location">
    <subcellularLocation>
        <location evidence="1">Membrane</location>
        <topology evidence="1">Multi-pass membrane protein</topology>
    </subcellularLocation>
</comment>
<feature type="transmembrane region" description="Helical" evidence="6">
    <location>
        <begin position="96"/>
        <end position="116"/>
    </location>
</feature>
<dbReference type="GO" id="GO:0016020">
    <property type="term" value="C:membrane"/>
    <property type="evidence" value="ECO:0007669"/>
    <property type="project" value="UniProtKB-SubCell"/>
</dbReference>
<proteinExistence type="inferred from homology"/>
<evidence type="ECO:0000256" key="4">
    <source>
        <dbReference type="ARBA" id="ARBA00022989"/>
    </source>
</evidence>
<keyword evidence="3 6" id="KW-0812">Transmembrane</keyword>
<feature type="transmembrane region" description="Helical" evidence="6">
    <location>
        <begin position="137"/>
        <end position="166"/>
    </location>
</feature>
<keyword evidence="9" id="KW-1185">Reference proteome</keyword>
<feature type="transmembrane region" description="Helical" evidence="6">
    <location>
        <begin position="210"/>
        <end position="230"/>
    </location>
</feature>
<keyword evidence="5 6" id="KW-0472">Membrane</keyword>
<dbReference type="Proteomes" id="UP000199300">
    <property type="component" value="Unassembled WGS sequence"/>
</dbReference>
<evidence type="ECO:0000256" key="5">
    <source>
        <dbReference type="ARBA" id="ARBA00023136"/>
    </source>
</evidence>
<reference evidence="8 9" key="1">
    <citation type="submission" date="2016-10" db="EMBL/GenBank/DDBJ databases">
        <authorList>
            <person name="de Groot N.N."/>
        </authorList>
    </citation>
    <scope>NUCLEOTIDE SEQUENCE [LARGE SCALE GENOMIC DNA]</scope>
    <source>
        <strain evidence="8 9">CGMCC 1.10434</strain>
    </source>
</reference>
<keyword evidence="4 6" id="KW-1133">Transmembrane helix</keyword>
<dbReference type="PANTHER" id="PTHR31272:SF4">
    <property type="entry name" value="CYTOCHROME C-TYPE BIOGENESIS PROTEIN HI_1454-RELATED"/>
    <property type="match status" value="1"/>
</dbReference>
<accession>A0A1H8IXB9</accession>
<organism evidence="8 9">
    <name type="scientific">Amphibacillus marinus</name>
    <dbReference type="NCBI Taxonomy" id="872970"/>
    <lineage>
        <taxon>Bacteria</taxon>
        <taxon>Bacillati</taxon>
        <taxon>Bacillota</taxon>
        <taxon>Bacilli</taxon>
        <taxon>Bacillales</taxon>
        <taxon>Bacillaceae</taxon>
        <taxon>Amphibacillus</taxon>
    </lineage>
</organism>
<evidence type="ECO:0000256" key="6">
    <source>
        <dbReference type="SAM" id="Phobius"/>
    </source>
</evidence>
<protein>
    <submittedName>
        <fullName evidence="8">Cytochrome c-type biogenesis protein</fullName>
    </submittedName>
</protein>
<sequence>MGLFETESLFIGVYWALSAGALSVLSPCLLPILPAFLSYLSGISQEDKTTKSIYHLFIHGLFFILGVSFIFISLGASATFFGQWFQHLLGGHTGLLLQRIGGLFMMIMGLFMLDWLQIPSLMRDWRVHSTKKPTHYLGSLLVGLAFAAGWTPCIGPIFGSILWLAALYPAQGLLYTFVYVLGFIIPFVFLIIFIEKTSWLGKYSTKLHKLSAILMILMGLTLFFGLMPYLSRLLIKLIQDTWLGRLG</sequence>
<feature type="transmembrane region" description="Helical" evidence="6">
    <location>
        <begin position="172"/>
        <end position="194"/>
    </location>
</feature>
<evidence type="ECO:0000256" key="1">
    <source>
        <dbReference type="ARBA" id="ARBA00004141"/>
    </source>
</evidence>
<gene>
    <name evidence="8" type="ORF">SAMN04488134_101743</name>
</gene>
<dbReference type="RefSeq" id="WP_091494916.1">
    <property type="nucleotide sequence ID" value="NZ_FODJ01000001.1"/>
</dbReference>
<evidence type="ECO:0000259" key="7">
    <source>
        <dbReference type="Pfam" id="PF02683"/>
    </source>
</evidence>
<evidence type="ECO:0000256" key="3">
    <source>
        <dbReference type="ARBA" id="ARBA00022692"/>
    </source>
</evidence>
<evidence type="ECO:0000313" key="9">
    <source>
        <dbReference type="Proteomes" id="UP000199300"/>
    </source>
</evidence>
<dbReference type="PANTHER" id="PTHR31272">
    <property type="entry name" value="CYTOCHROME C-TYPE BIOGENESIS PROTEIN HI_1454-RELATED"/>
    <property type="match status" value="1"/>
</dbReference>
<dbReference type="OrthoDB" id="9803065at2"/>
<dbReference type="GO" id="GO:0017004">
    <property type="term" value="P:cytochrome complex assembly"/>
    <property type="evidence" value="ECO:0007669"/>
    <property type="project" value="InterPro"/>
</dbReference>
<evidence type="ECO:0000256" key="2">
    <source>
        <dbReference type="ARBA" id="ARBA00006143"/>
    </source>
</evidence>
<dbReference type="AlphaFoldDB" id="A0A1H8IXB9"/>
<feature type="transmembrane region" description="Helical" evidence="6">
    <location>
        <begin position="52"/>
        <end position="76"/>
    </location>
</feature>
<feature type="domain" description="Cytochrome C biogenesis protein transmembrane" evidence="7">
    <location>
        <begin position="14"/>
        <end position="222"/>
    </location>
</feature>
<dbReference type="InterPro" id="IPR003834">
    <property type="entry name" value="Cyt_c_assmbl_TM_dom"/>
</dbReference>
<dbReference type="EMBL" id="FODJ01000001">
    <property type="protein sequence ID" value="SEN72577.1"/>
    <property type="molecule type" value="Genomic_DNA"/>
</dbReference>